<dbReference type="InterPro" id="IPR000571">
    <property type="entry name" value="Znf_CCCH"/>
</dbReference>
<dbReference type="PROSITE" id="PS50103">
    <property type="entry name" value="ZF_C3H1"/>
    <property type="match status" value="1"/>
</dbReference>
<proteinExistence type="predicted"/>
<dbReference type="EMBL" id="CAUYUJ010001199">
    <property type="protein sequence ID" value="CAK0794736.1"/>
    <property type="molecule type" value="Genomic_DNA"/>
</dbReference>
<keyword evidence="5" id="KW-1185">Reference proteome</keyword>
<keyword evidence="1" id="KW-0862">Zinc</keyword>
<keyword evidence="1" id="KW-0479">Metal-binding</keyword>
<accession>A0ABN9PSE8</accession>
<dbReference type="Proteomes" id="UP001189429">
    <property type="component" value="Unassembled WGS sequence"/>
</dbReference>
<protein>
    <recommendedName>
        <fullName evidence="3">C3H1-type domain-containing protein</fullName>
    </recommendedName>
</protein>
<feature type="domain" description="C3H1-type" evidence="3">
    <location>
        <begin position="50"/>
        <end position="72"/>
    </location>
</feature>
<organism evidence="4 5">
    <name type="scientific">Prorocentrum cordatum</name>
    <dbReference type="NCBI Taxonomy" id="2364126"/>
    <lineage>
        <taxon>Eukaryota</taxon>
        <taxon>Sar</taxon>
        <taxon>Alveolata</taxon>
        <taxon>Dinophyceae</taxon>
        <taxon>Prorocentrales</taxon>
        <taxon>Prorocentraceae</taxon>
        <taxon>Prorocentrum</taxon>
    </lineage>
</organism>
<name>A0ABN9PSE8_9DINO</name>
<gene>
    <name evidence="4" type="ORF">PCOR1329_LOCUS4625</name>
</gene>
<evidence type="ECO:0000313" key="5">
    <source>
        <dbReference type="Proteomes" id="UP001189429"/>
    </source>
</evidence>
<evidence type="ECO:0000313" key="4">
    <source>
        <dbReference type="EMBL" id="CAK0794736.1"/>
    </source>
</evidence>
<evidence type="ECO:0000256" key="2">
    <source>
        <dbReference type="SAM" id="MobiDB-lite"/>
    </source>
</evidence>
<keyword evidence="1" id="KW-0863">Zinc-finger</keyword>
<sequence>VTITVSMPLDPGPAGGAKRAGARVSDWLTMRRMGWPSLGSRHHASGDCRLCDYHKRGSCRAGPGCHHCHIDDKCGKRRHRRRAVPGAHSSGPQILTL</sequence>
<feature type="region of interest" description="Disordered" evidence="2">
    <location>
        <begin position="1"/>
        <end position="20"/>
    </location>
</feature>
<comment type="caution">
    <text evidence="4">The sequence shown here is derived from an EMBL/GenBank/DDBJ whole genome shotgun (WGS) entry which is preliminary data.</text>
</comment>
<evidence type="ECO:0000259" key="3">
    <source>
        <dbReference type="PROSITE" id="PS50103"/>
    </source>
</evidence>
<feature type="zinc finger region" description="C3H1-type" evidence="1">
    <location>
        <begin position="50"/>
        <end position="72"/>
    </location>
</feature>
<feature type="non-terminal residue" evidence="4">
    <location>
        <position position="1"/>
    </location>
</feature>
<reference evidence="4" key="1">
    <citation type="submission" date="2023-10" db="EMBL/GenBank/DDBJ databases">
        <authorList>
            <person name="Chen Y."/>
            <person name="Shah S."/>
            <person name="Dougan E. K."/>
            <person name="Thang M."/>
            <person name="Chan C."/>
        </authorList>
    </citation>
    <scope>NUCLEOTIDE SEQUENCE [LARGE SCALE GENOMIC DNA]</scope>
</reference>
<evidence type="ECO:0000256" key="1">
    <source>
        <dbReference type="PROSITE-ProRule" id="PRU00723"/>
    </source>
</evidence>